<evidence type="ECO:0000256" key="1">
    <source>
        <dbReference type="SAM" id="MobiDB-lite"/>
    </source>
</evidence>
<proteinExistence type="predicted"/>
<name>A0A3N1HH02_9PSEU</name>
<dbReference type="Proteomes" id="UP000268727">
    <property type="component" value="Unassembled WGS sequence"/>
</dbReference>
<evidence type="ECO:0000313" key="3">
    <source>
        <dbReference type="Proteomes" id="UP000268727"/>
    </source>
</evidence>
<feature type="region of interest" description="Disordered" evidence="1">
    <location>
        <begin position="285"/>
        <end position="345"/>
    </location>
</feature>
<organism evidence="2 3">
    <name type="scientific">Saccharothrix texasensis</name>
    <dbReference type="NCBI Taxonomy" id="103734"/>
    <lineage>
        <taxon>Bacteria</taxon>
        <taxon>Bacillati</taxon>
        <taxon>Actinomycetota</taxon>
        <taxon>Actinomycetes</taxon>
        <taxon>Pseudonocardiales</taxon>
        <taxon>Pseudonocardiaceae</taxon>
        <taxon>Saccharothrix</taxon>
    </lineage>
</organism>
<reference evidence="2 3" key="1">
    <citation type="submission" date="2018-11" db="EMBL/GenBank/DDBJ databases">
        <title>Sequencing the genomes of 1000 actinobacteria strains.</title>
        <authorList>
            <person name="Klenk H.-P."/>
        </authorList>
    </citation>
    <scope>NUCLEOTIDE SEQUENCE [LARGE SCALE GENOMIC DNA]</scope>
    <source>
        <strain evidence="2 3">DSM 44231</strain>
    </source>
</reference>
<keyword evidence="3" id="KW-1185">Reference proteome</keyword>
<feature type="compositionally biased region" description="Basic and acidic residues" evidence="1">
    <location>
        <begin position="185"/>
        <end position="195"/>
    </location>
</feature>
<dbReference type="EMBL" id="RJKM01000001">
    <property type="protein sequence ID" value="ROP41780.1"/>
    <property type="molecule type" value="Genomic_DNA"/>
</dbReference>
<evidence type="ECO:0000313" key="2">
    <source>
        <dbReference type="EMBL" id="ROP41780.1"/>
    </source>
</evidence>
<feature type="compositionally biased region" description="Low complexity" evidence="1">
    <location>
        <begin position="227"/>
        <end position="251"/>
    </location>
</feature>
<comment type="caution">
    <text evidence="2">The sequence shown here is derived from an EMBL/GenBank/DDBJ whole genome shotgun (WGS) entry which is preliminary data.</text>
</comment>
<accession>A0A3N1HH02</accession>
<protein>
    <recommendedName>
        <fullName evidence="4">Homeodomain-containing protein</fullName>
    </recommendedName>
</protein>
<feature type="compositionally biased region" description="Polar residues" evidence="1">
    <location>
        <begin position="307"/>
        <end position="316"/>
    </location>
</feature>
<feature type="compositionally biased region" description="Polar residues" evidence="1">
    <location>
        <begin position="336"/>
        <end position="345"/>
    </location>
</feature>
<feature type="region of interest" description="Disordered" evidence="1">
    <location>
        <begin position="169"/>
        <end position="270"/>
    </location>
</feature>
<sequence length="345" mass="37456">MRRGATTAVPDLRPGRRWLVVLGRSSAAKDAELLVLRHEVAVLRRTNPRPRLEWADRAVLAALVRRLPPLLHEHRLVTPATVLRWHRRLVAKKWTHPNRIGRPPLDDTIVALIERMARENAGWGLCLPIIPSTQVRARSGQGLGTAHEGARFHWLGVWRGMMTGCAASTGVPGHDQHVRAAAPAAHERSGQRHGDLGATPPNHHPATPTRRHPSAVLLRRPGVPRGAAAPTSEHHASSASTGTATSSRTATPPGPAPSGPADHEPSARSDSWCCAWPRRTQHGATAAFTENSSSSASRSPHPRYGRSSRTPESTLLPSAPRRPGRPFSAHRPTHSWPATSSRPTR</sequence>
<dbReference type="AlphaFoldDB" id="A0A3N1HH02"/>
<feature type="compositionally biased region" description="Low complexity" evidence="1">
    <location>
        <begin position="198"/>
        <end position="208"/>
    </location>
</feature>
<evidence type="ECO:0008006" key="4">
    <source>
        <dbReference type="Google" id="ProtNLM"/>
    </source>
</evidence>
<gene>
    <name evidence="2" type="ORF">EDD40_7229</name>
</gene>